<evidence type="ECO:0000256" key="4">
    <source>
        <dbReference type="ARBA" id="ARBA00022989"/>
    </source>
</evidence>
<evidence type="ECO:0000256" key="11">
    <source>
        <dbReference type="ARBA" id="ARBA00083370"/>
    </source>
</evidence>
<evidence type="ECO:0000259" key="14">
    <source>
        <dbReference type="Pfam" id="PF23022"/>
    </source>
</evidence>
<dbReference type="InterPro" id="IPR053911">
    <property type="entry name" value="PGAP2IP_TM_2nd"/>
</dbReference>
<evidence type="ECO:0000256" key="3">
    <source>
        <dbReference type="ARBA" id="ARBA00022692"/>
    </source>
</evidence>
<dbReference type="AlphaFoldDB" id="A0A7L3LUL2"/>
<dbReference type="GO" id="GO:0005783">
    <property type="term" value="C:endoplasmic reticulum"/>
    <property type="evidence" value="ECO:0007669"/>
    <property type="project" value="TreeGrafter"/>
</dbReference>
<feature type="domain" description="PGAP2IP second transmembrane" evidence="13">
    <location>
        <begin position="180"/>
        <end position="367"/>
    </location>
</feature>
<dbReference type="GO" id="GO:0016020">
    <property type="term" value="C:membrane"/>
    <property type="evidence" value="ECO:0007669"/>
    <property type="project" value="UniProtKB-SubCell"/>
</dbReference>
<dbReference type="InterPro" id="IPR053912">
    <property type="entry name" value="PGAP2IP_TM_1nd"/>
</dbReference>
<feature type="transmembrane region" description="Helical" evidence="12">
    <location>
        <begin position="56"/>
        <end position="75"/>
    </location>
</feature>
<feature type="transmembrane region" description="Helical" evidence="12">
    <location>
        <begin position="134"/>
        <end position="153"/>
    </location>
</feature>
<evidence type="ECO:0000259" key="15">
    <source>
        <dbReference type="Pfam" id="PF23226"/>
    </source>
</evidence>
<dbReference type="PANTHER" id="PTHR14859">
    <property type="entry name" value="CALCOFLUOR WHITE HYPERSENSITIVE PROTEIN PRECURSOR"/>
    <property type="match status" value="1"/>
</dbReference>
<dbReference type="GO" id="GO:0006506">
    <property type="term" value="P:GPI anchor biosynthetic process"/>
    <property type="evidence" value="ECO:0007669"/>
    <property type="project" value="UniProtKB-KW"/>
</dbReference>
<feature type="transmembrane region" description="Helical" evidence="12">
    <location>
        <begin position="81"/>
        <end position="101"/>
    </location>
</feature>
<evidence type="ECO:0000313" key="16">
    <source>
        <dbReference type="EMBL" id="NXU57794.1"/>
    </source>
</evidence>
<dbReference type="PANTHER" id="PTHR14859:SF1">
    <property type="entry name" value="PGAP2-INTERACTING PROTEIN"/>
    <property type="match status" value="1"/>
</dbReference>
<reference evidence="16 17" key="1">
    <citation type="submission" date="2019-09" db="EMBL/GenBank/DDBJ databases">
        <title>Bird 10,000 Genomes (B10K) Project - Family phase.</title>
        <authorList>
            <person name="Zhang G."/>
        </authorList>
    </citation>
    <scope>NUCLEOTIDE SEQUENCE [LARGE SCALE GENOMIC DNA]</scope>
    <source>
        <strain evidence="16">B10K-DU-029-46</strain>
    </source>
</reference>
<proteinExistence type="inferred from homology"/>
<keyword evidence="3 12" id="KW-0812">Transmembrane</keyword>
<evidence type="ECO:0000256" key="8">
    <source>
        <dbReference type="ARBA" id="ARBA00060979"/>
    </source>
</evidence>
<evidence type="ECO:0000256" key="6">
    <source>
        <dbReference type="ARBA" id="ARBA00023180"/>
    </source>
</evidence>
<gene>
    <name evidence="16" type="primary">Cwh43</name>
    <name evidence="16" type="ORF">TURVEL_R11689</name>
</gene>
<evidence type="ECO:0000256" key="1">
    <source>
        <dbReference type="ARBA" id="ARBA00004141"/>
    </source>
</evidence>
<keyword evidence="5 12" id="KW-0472">Membrane</keyword>
<keyword evidence="17" id="KW-1185">Reference proteome</keyword>
<feature type="transmembrane region" description="Helical" evidence="12">
    <location>
        <begin position="108"/>
        <end position="128"/>
    </location>
</feature>
<evidence type="ECO:0000313" key="17">
    <source>
        <dbReference type="Proteomes" id="UP000582182"/>
    </source>
</evidence>
<comment type="similarity">
    <text evidence="8">Belongs to the PGAP2IP family.</text>
</comment>
<dbReference type="EMBL" id="VZTY01030256">
    <property type="protein sequence ID" value="NXU57794.1"/>
    <property type="molecule type" value="Genomic_DNA"/>
</dbReference>
<dbReference type="InterPro" id="IPR036691">
    <property type="entry name" value="Endo/exonu/phosph_ase_sf"/>
</dbReference>
<feature type="transmembrane region" description="Helical" evidence="12">
    <location>
        <begin position="183"/>
        <end position="202"/>
    </location>
</feature>
<dbReference type="Pfam" id="PF23022">
    <property type="entry name" value="6TM_1st_PGAP2IP"/>
    <property type="match status" value="1"/>
</dbReference>
<feature type="transmembrane region" description="Helical" evidence="12">
    <location>
        <begin position="256"/>
        <end position="276"/>
    </location>
</feature>
<comment type="function">
    <text evidence="7">Involved in lipid remodeling during GPI-anchor maturation.</text>
</comment>
<organism evidence="16 17">
    <name type="scientific">Turnix velox</name>
    <name type="common">Little buttonquail</name>
    <dbReference type="NCBI Taxonomy" id="2529409"/>
    <lineage>
        <taxon>Eukaryota</taxon>
        <taxon>Metazoa</taxon>
        <taxon>Chordata</taxon>
        <taxon>Craniata</taxon>
        <taxon>Vertebrata</taxon>
        <taxon>Euteleostomi</taxon>
        <taxon>Archelosauria</taxon>
        <taxon>Archosauria</taxon>
        <taxon>Dinosauria</taxon>
        <taxon>Saurischia</taxon>
        <taxon>Theropoda</taxon>
        <taxon>Coelurosauria</taxon>
        <taxon>Aves</taxon>
        <taxon>Neognathae</taxon>
        <taxon>Neoaves</taxon>
        <taxon>Charadriiformes</taxon>
        <taxon>Turnicidae</taxon>
        <taxon>Turnix</taxon>
    </lineage>
</organism>
<evidence type="ECO:0000256" key="2">
    <source>
        <dbReference type="ARBA" id="ARBA00022502"/>
    </source>
</evidence>
<sequence>LLGYISWSLYHALPPMIYYFPLQTLALTGLEAFAVAFFSPVLLIIGPFWRLANNKYILALLRLAMVGNLASYQASSASIRLFILAVGVSSSLLVQTVTWWSGNSSQRFIRIWGFMLGKILLLVLRIWYTSLNPIWSSQAANTVILTLGFIAAVERIYSEGDKRKQEANKTGNAVRESVSHPHWLLSGIAFGSLMFLTLWIFGEVSLISRWAVSGHPHKGPDPNPYGGTVLLGLAHGLMLSFWSWSSVADNTPDCDLLCFFFCPFTGLACAASLLYLHTWRAAVAGNILAVFTMCVWPQLAGCIVNCLHPGKAMTAAMFAYVLELFFCVWCTAYKFVPGGIYARESSHLLLGFIMLCIGIGFLTGPKKDLNSNFDVKSNQKLLFKKLKNYIKILLWLLVGVGLLGLALRYKAYQKKLGHGIPKRDFSAMIWPFRFGYDNEGWSNLEGSANLLNQTGADFITIIESDASKPFIGNHDPTMWLGERLGFYTDFGPSTRDHTWGIMALSRYPIVKSTHHLLPSPEGEIAPAISMTVNFTGKLVDFVVAHFGNEEEDLDRKLQAIAVSNLLKTSSKQVVFLGYITSAPGSRDYTELIKNGNVQDIDSTDQDRWCSYIMYRGVIRLGYARISHAGLSDSEVQMAKFRIPDDLDGYVDNNRIVTDPSQVPEDIHFNPRFGSYKDGHNYGRIHHFHMSTPKYFK</sequence>
<evidence type="ECO:0000256" key="12">
    <source>
        <dbReference type="SAM" id="Phobius"/>
    </source>
</evidence>
<comment type="subcellular location">
    <subcellularLocation>
        <location evidence="1">Membrane</location>
        <topology evidence="1">Multi-pass membrane protein</topology>
    </subcellularLocation>
</comment>
<feature type="domain" description="PGAP2IP first transmembrane" evidence="14">
    <location>
        <begin position="4"/>
        <end position="153"/>
    </location>
</feature>
<keyword evidence="2" id="KW-0337">GPI-anchor biosynthesis</keyword>
<dbReference type="Gene3D" id="3.60.10.10">
    <property type="entry name" value="Endonuclease/exonuclease/phosphatase"/>
    <property type="match status" value="1"/>
</dbReference>
<feature type="transmembrane region" description="Helical" evidence="12">
    <location>
        <begin position="222"/>
        <end position="244"/>
    </location>
</feature>
<evidence type="ECO:0000256" key="7">
    <source>
        <dbReference type="ARBA" id="ARBA00058459"/>
    </source>
</evidence>
<accession>A0A7L3LUL2</accession>
<evidence type="ECO:0000256" key="9">
    <source>
        <dbReference type="ARBA" id="ARBA00063490"/>
    </source>
</evidence>
<dbReference type="Proteomes" id="UP000582182">
    <property type="component" value="Unassembled WGS sequence"/>
</dbReference>
<evidence type="ECO:0000256" key="10">
    <source>
        <dbReference type="ARBA" id="ARBA00070285"/>
    </source>
</evidence>
<evidence type="ECO:0000256" key="5">
    <source>
        <dbReference type="ARBA" id="ARBA00023136"/>
    </source>
</evidence>
<dbReference type="InterPro" id="IPR051916">
    <property type="entry name" value="GPI-anchor_lipid_remodeler"/>
</dbReference>
<keyword evidence="6" id="KW-0325">Glycoprotein</keyword>
<protein>
    <recommendedName>
        <fullName evidence="10">PGAP2-interacting protein</fullName>
    </recommendedName>
    <alternativeName>
        <fullName evidence="11">Cell wall biogenesis protein 43 C-terminal homolog</fullName>
    </alternativeName>
</protein>
<feature type="transmembrane region" description="Helical" evidence="12">
    <location>
        <begin position="282"/>
        <end position="304"/>
    </location>
</feature>
<dbReference type="SUPFAM" id="SSF56219">
    <property type="entry name" value="DNase I-like"/>
    <property type="match status" value="1"/>
</dbReference>
<keyword evidence="4 12" id="KW-1133">Transmembrane helix</keyword>
<feature type="non-terminal residue" evidence="16">
    <location>
        <position position="696"/>
    </location>
</feature>
<feature type="transmembrane region" description="Helical" evidence="12">
    <location>
        <begin position="20"/>
        <end position="44"/>
    </location>
</feature>
<dbReference type="Pfam" id="PF23021">
    <property type="entry name" value="6TM_2nd_PGAP2IP"/>
    <property type="match status" value="1"/>
</dbReference>
<dbReference type="InterPro" id="IPR057315">
    <property type="entry name" value="Exo_endo_phos_PGAP2IP_C"/>
</dbReference>
<name>A0A7L3LUL2_9CHAR</name>
<feature type="non-terminal residue" evidence="16">
    <location>
        <position position="1"/>
    </location>
</feature>
<evidence type="ECO:0000259" key="13">
    <source>
        <dbReference type="Pfam" id="PF23021"/>
    </source>
</evidence>
<feature type="transmembrane region" description="Helical" evidence="12">
    <location>
        <begin position="348"/>
        <end position="365"/>
    </location>
</feature>
<dbReference type="OrthoDB" id="68581at2759"/>
<feature type="transmembrane region" description="Helical" evidence="12">
    <location>
        <begin position="316"/>
        <end position="336"/>
    </location>
</feature>
<dbReference type="FunFam" id="3.60.10.10:FF:000021">
    <property type="entry name" value="PGAP2-interacting protein isoform A"/>
    <property type="match status" value="1"/>
</dbReference>
<comment type="caution">
    <text evidence="16">The sequence shown here is derived from an EMBL/GenBank/DDBJ whole genome shotgun (WGS) entry which is preliminary data.</text>
</comment>
<dbReference type="Pfam" id="PF23226">
    <property type="entry name" value="Exo_endo_phos_PGAP2IP"/>
    <property type="match status" value="1"/>
</dbReference>
<comment type="subunit">
    <text evidence="9">Interacts with PGAP2/FRAG1.</text>
</comment>
<feature type="transmembrane region" description="Helical" evidence="12">
    <location>
        <begin position="386"/>
        <end position="407"/>
    </location>
</feature>
<feature type="domain" description="PGAP2IP C-terminal nuclease-like" evidence="15">
    <location>
        <begin position="423"/>
        <end position="653"/>
    </location>
</feature>